<dbReference type="EMBL" id="NPDV01000007">
    <property type="protein sequence ID" value="PJZ53449.1"/>
    <property type="molecule type" value="Genomic_DNA"/>
</dbReference>
<comment type="caution">
    <text evidence="1">The sequence shown here is derived from an EMBL/GenBank/DDBJ whole genome shotgun (WGS) entry which is preliminary data.</text>
</comment>
<dbReference type="Proteomes" id="UP000232149">
    <property type="component" value="Unassembled WGS sequence"/>
</dbReference>
<dbReference type="AlphaFoldDB" id="A0A2M9YPK6"/>
<reference evidence="3 4" key="1">
    <citation type="submission" date="2017-07" db="EMBL/GenBank/DDBJ databases">
        <title>Leptospira spp. isolated from tropical soils.</title>
        <authorList>
            <person name="Thibeaux R."/>
            <person name="Iraola G."/>
            <person name="Ferres I."/>
            <person name="Bierque E."/>
            <person name="Girault D."/>
            <person name="Soupe-Gilbert M.-E."/>
            <person name="Picardeau M."/>
            <person name="Goarant C."/>
        </authorList>
    </citation>
    <scope>NUCLEOTIDE SEQUENCE [LARGE SCALE GENOMIC DNA]</scope>
    <source>
        <strain evidence="1 4">FH2-B-C1</strain>
        <strain evidence="2 3">FH2-B-D1</strain>
    </source>
</reference>
<dbReference type="EMBL" id="NPDU01000009">
    <property type="protein sequence ID" value="PJZ63034.1"/>
    <property type="molecule type" value="Genomic_DNA"/>
</dbReference>
<accession>A0A2M9YPK6</accession>
<proteinExistence type="predicted"/>
<organism evidence="1 4">
    <name type="scientific">Leptospira adleri</name>
    <dbReference type="NCBI Taxonomy" id="2023186"/>
    <lineage>
        <taxon>Bacteria</taxon>
        <taxon>Pseudomonadati</taxon>
        <taxon>Spirochaetota</taxon>
        <taxon>Spirochaetia</taxon>
        <taxon>Leptospirales</taxon>
        <taxon>Leptospiraceae</taxon>
        <taxon>Leptospira</taxon>
    </lineage>
</organism>
<sequence>MSSRDLLSVGTTTFLKKAPARVRVEVAGSWENFGKISLSQKIKLCNKISSLQNSVGTPTKKLL</sequence>
<evidence type="ECO:0000313" key="1">
    <source>
        <dbReference type="EMBL" id="PJZ53449.1"/>
    </source>
</evidence>
<dbReference type="Proteomes" id="UP000232188">
    <property type="component" value="Unassembled WGS sequence"/>
</dbReference>
<name>A0A2M9YPK6_9LEPT</name>
<protein>
    <submittedName>
        <fullName evidence="1">Uncharacterized protein</fullName>
    </submittedName>
</protein>
<evidence type="ECO:0000313" key="3">
    <source>
        <dbReference type="Proteomes" id="UP000232149"/>
    </source>
</evidence>
<evidence type="ECO:0000313" key="2">
    <source>
        <dbReference type="EMBL" id="PJZ63034.1"/>
    </source>
</evidence>
<gene>
    <name evidence="2" type="ORF">CH376_05040</name>
    <name evidence="1" type="ORF">CH380_09680</name>
</gene>
<keyword evidence="3" id="KW-1185">Reference proteome</keyword>
<evidence type="ECO:0000313" key="4">
    <source>
        <dbReference type="Proteomes" id="UP000232188"/>
    </source>
</evidence>